<dbReference type="PANTHER" id="PTHR10443">
    <property type="entry name" value="MICROSOMAL DIPEPTIDASE"/>
    <property type="match status" value="1"/>
</dbReference>
<dbReference type="OrthoDB" id="9804920at2"/>
<dbReference type="GO" id="GO:0006508">
    <property type="term" value="P:proteolysis"/>
    <property type="evidence" value="ECO:0007669"/>
    <property type="project" value="InterPro"/>
</dbReference>
<evidence type="ECO:0000313" key="2">
    <source>
        <dbReference type="Proteomes" id="UP000198356"/>
    </source>
</evidence>
<dbReference type="Gene3D" id="3.20.20.140">
    <property type="entry name" value="Metal-dependent hydrolases"/>
    <property type="match status" value="1"/>
</dbReference>
<evidence type="ECO:0000313" key="1">
    <source>
        <dbReference type="EMBL" id="SNS96047.1"/>
    </source>
</evidence>
<reference evidence="1 2" key="1">
    <citation type="submission" date="2017-06" db="EMBL/GenBank/DDBJ databases">
        <authorList>
            <person name="Kim H.J."/>
            <person name="Triplett B.A."/>
        </authorList>
    </citation>
    <scope>NUCLEOTIDE SEQUENCE [LARGE SCALE GENOMIC DNA]</scope>
    <source>
        <strain evidence="1 2">DSM 18704</strain>
    </source>
</reference>
<dbReference type="GO" id="GO:0070573">
    <property type="term" value="F:metallodipeptidase activity"/>
    <property type="evidence" value="ECO:0007669"/>
    <property type="project" value="InterPro"/>
</dbReference>
<dbReference type="InterPro" id="IPR008257">
    <property type="entry name" value="Pept_M19"/>
</dbReference>
<dbReference type="CDD" id="cd01301">
    <property type="entry name" value="rDP_like"/>
    <property type="match status" value="1"/>
</dbReference>
<accession>A0A239IR59</accession>
<organism evidence="1 2">
    <name type="scientific">Granulicella rosea</name>
    <dbReference type="NCBI Taxonomy" id="474952"/>
    <lineage>
        <taxon>Bacteria</taxon>
        <taxon>Pseudomonadati</taxon>
        <taxon>Acidobacteriota</taxon>
        <taxon>Terriglobia</taxon>
        <taxon>Terriglobales</taxon>
        <taxon>Acidobacteriaceae</taxon>
        <taxon>Granulicella</taxon>
    </lineage>
</organism>
<proteinExistence type="predicted"/>
<name>A0A239IR59_9BACT</name>
<dbReference type="SUPFAM" id="SSF51556">
    <property type="entry name" value="Metallo-dependent hydrolases"/>
    <property type="match status" value="1"/>
</dbReference>
<dbReference type="Proteomes" id="UP000198356">
    <property type="component" value="Unassembled WGS sequence"/>
</dbReference>
<dbReference type="EMBL" id="FZOU01000003">
    <property type="protein sequence ID" value="SNS96047.1"/>
    <property type="molecule type" value="Genomic_DNA"/>
</dbReference>
<dbReference type="RefSeq" id="WP_089408352.1">
    <property type="nucleotide sequence ID" value="NZ_FZOU01000003.1"/>
</dbReference>
<dbReference type="Pfam" id="PF01244">
    <property type="entry name" value="Peptidase_M19"/>
    <property type="match status" value="1"/>
</dbReference>
<protein>
    <submittedName>
        <fullName evidence="1">Membrane dipeptidase</fullName>
    </submittedName>
</protein>
<keyword evidence="2" id="KW-1185">Reference proteome</keyword>
<dbReference type="PROSITE" id="PS51365">
    <property type="entry name" value="RENAL_DIPEPTIDASE_2"/>
    <property type="match status" value="1"/>
</dbReference>
<dbReference type="AlphaFoldDB" id="A0A239IR59"/>
<dbReference type="InterPro" id="IPR032466">
    <property type="entry name" value="Metal_Hydrolase"/>
</dbReference>
<dbReference type="PANTHER" id="PTHR10443:SF12">
    <property type="entry name" value="DIPEPTIDASE"/>
    <property type="match status" value="1"/>
</dbReference>
<gene>
    <name evidence="1" type="ORF">SAMN05421770_103235</name>
</gene>
<sequence length="372" mass="41410">MLTIDTHADTPQRFADQGWDFVDGPLGPGMIDLATARAGGLGAEFFAIWAEPSEWKGRYAHRTLQLIDGVLEQVRKHPEELRLCLSPEDIREAYAEGRFAVLLGLEGGHSIENSLSLLRVYHRLGIRYMTLTWSNTHEWADSCGDLHDDSVRRHGGLTGFGREVIAEMNRLGMIVDVSHASDETFWQVLACSRAPILATHSSARSLTDVPRNLTDEMLRALANAGGACMVNFFPAFIDEDWHAAWNRQRPERREAHEHAAKPWRERNLPIPFYVSDGVDRRFAARLPRAPFASLIDHIDHVAKVAGIDHVGIGTDFDGIPSLPEGIDSAADLPKIADALRERRYSEDDLEKLLGGNLLRVFAEVQAAATTQP</sequence>